<evidence type="ECO:0000313" key="2">
    <source>
        <dbReference type="Proteomes" id="UP001630127"/>
    </source>
</evidence>
<organism evidence="1 2">
    <name type="scientific">Cinchona calisaya</name>
    <dbReference type="NCBI Taxonomy" id="153742"/>
    <lineage>
        <taxon>Eukaryota</taxon>
        <taxon>Viridiplantae</taxon>
        <taxon>Streptophyta</taxon>
        <taxon>Embryophyta</taxon>
        <taxon>Tracheophyta</taxon>
        <taxon>Spermatophyta</taxon>
        <taxon>Magnoliopsida</taxon>
        <taxon>eudicotyledons</taxon>
        <taxon>Gunneridae</taxon>
        <taxon>Pentapetalae</taxon>
        <taxon>asterids</taxon>
        <taxon>lamiids</taxon>
        <taxon>Gentianales</taxon>
        <taxon>Rubiaceae</taxon>
        <taxon>Cinchonoideae</taxon>
        <taxon>Cinchoneae</taxon>
        <taxon>Cinchona</taxon>
    </lineage>
</organism>
<protein>
    <submittedName>
        <fullName evidence="1">Uncharacterized protein</fullName>
    </submittedName>
</protein>
<dbReference type="EMBL" id="JBJUIK010000008">
    <property type="protein sequence ID" value="KAL3519316.1"/>
    <property type="molecule type" value="Genomic_DNA"/>
</dbReference>
<accession>A0ABD2ZIR2</accession>
<evidence type="ECO:0000313" key="1">
    <source>
        <dbReference type="EMBL" id="KAL3519316.1"/>
    </source>
</evidence>
<keyword evidence="2" id="KW-1185">Reference proteome</keyword>
<gene>
    <name evidence="1" type="ORF">ACH5RR_017465</name>
</gene>
<dbReference type="AlphaFoldDB" id="A0ABD2ZIR2"/>
<sequence>MGIVESKEAASFSSQELEARWIINKATTEWTEFEDISSDYPKRKTKETWIDAISQRRKPLDPGAMKLNIRVDKCIASNKSGIGVVEKAAMEKFQPFGP</sequence>
<name>A0ABD2ZIR2_9GENT</name>
<comment type="caution">
    <text evidence="1">The sequence shown here is derived from an EMBL/GenBank/DDBJ whole genome shotgun (WGS) entry which is preliminary data.</text>
</comment>
<reference evidence="1 2" key="1">
    <citation type="submission" date="2024-11" db="EMBL/GenBank/DDBJ databases">
        <title>A near-complete genome assembly of Cinchona calisaya.</title>
        <authorList>
            <person name="Lian D.C."/>
            <person name="Zhao X.W."/>
            <person name="Wei L."/>
        </authorList>
    </citation>
    <scope>NUCLEOTIDE SEQUENCE [LARGE SCALE GENOMIC DNA]</scope>
    <source>
        <tissue evidence="1">Nenye</tissue>
    </source>
</reference>
<proteinExistence type="predicted"/>
<dbReference type="Proteomes" id="UP001630127">
    <property type="component" value="Unassembled WGS sequence"/>
</dbReference>